<comment type="similarity">
    <text evidence="2">Belongs to the major facilitator superfamily. Bcr/CmlA family.</text>
</comment>
<protein>
    <submittedName>
        <fullName evidence="10">Bcr/CflA family drug resistance efflux transporter</fullName>
    </submittedName>
</protein>
<gene>
    <name evidence="10" type="ORF">KTA_01780</name>
</gene>
<dbReference type="AlphaFoldDB" id="A0A455SXY7"/>
<feature type="transmembrane region" description="Helical" evidence="8">
    <location>
        <begin position="385"/>
        <end position="406"/>
    </location>
</feature>
<feature type="transmembrane region" description="Helical" evidence="8">
    <location>
        <begin position="231"/>
        <end position="250"/>
    </location>
</feature>
<dbReference type="GO" id="GO:0042910">
    <property type="term" value="F:xenobiotic transmembrane transporter activity"/>
    <property type="evidence" value="ECO:0007669"/>
    <property type="project" value="InterPro"/>
</dbReference>
<dbReference type="InterPro" id="IPR020846">
    <property type="entry name" value="MFS_dom"/>
</dbReference>
<evidence type="ECO:0000256" key="7">
    <source>
        <dbReference type="ARBA" id="ARBA00023136"/>
    </source>
</evidence>
<evidence type="ECO:0000256" key="3">
    <source>
        <dbReference type="ARBA" id="ARBA00022448"/>
    </source>
</evidence>
<accession>A0A455SXY7</accession>
<keyword evidence="3" id="KW-0813">Transport</keyword>
<dbReference type="CDD" id="cd17320">
    <property type="entry name" value="MFS_MdfA_MDR_like"/>
    <property type="match status" value="1"/>
</dbReference>
<dbReference type="NCBIfam" id="TIGR00710">
    <property type="entry name" value="efflux_Bcr_CflA"/>
    <property type="match status" value="1"/>
</dbReference>
<feature type="transmembrane region" description="Helical" evidence="8">
    <location>
        <begin position="21"/>
        <end position="42"/>
    </location>
</feature>
<dbReference type="InterPro" id="IPR036259">
    <property type="entry name" value="MFS_trans_sf"/>
</dbReference>
<reference evidence="10" key="1">
    <citation type="submission" date="2018-12" db="EMBL/GenBank/DDBJ databases">
        <title>Novel natural products biosynthetic potential of the class Ktedonobacteria.</title>
        <authorList>
            <person name="Zheng Y."/>
            <person name="Saitou A."/>
            <person name="Wang C.M."/>
            <person name="Toyoda A."/>
            <person name="Minakuchi Y."/>
            <person name="Sekiguchi Y."/>
            <person name="Ueda K."/>
            <person name="Takano H."/>
            <person name="Sakai Y."/>
            <person name="Yokota A."/>
            <person name="Yabe S."/>
        </authorList>
    </citation>
    <scope>NUCLEOTIDE SEQUENCE</scope>
    <source>
        <strain evidence="10">A3-2</strain>
    </source>
</reference>
<feature type="transmembrane region" description="Helical" evidence="8">
    <location>
        <begin position="151"/>
        <end position="176"/>
    </location>
</feature>
<dbReference type="PANTHER" id="PTHR23502">
    <property type="entry name" value="MAJOR FACILITATOR SUPERFAMILY"/>
    <property type="match status" value="1"/>
</dbReference>
<keyword evidence="7 8" id="KW-0472">Membrane</keyword>
<evidence type="ECO:0000256" key="4">
    <source>
        <dbReference type="ARBA" id="ARBA00022475"/>
    </source>
</evidence>
<dbReference type="GO" id="GO:1990961">
    <property type="term" value="P:xenobiotic detoxification by transmembrane export across the plasma membrane"/>
    <property type="evidence" value="ECO:0007669"/>
    <property type="project" value="InterPro"/>
</dbReference>
<feature type="transmembrane region" description="Helical" evidence="8">
    <location>
        <begin position="358"/>
        <end position="379"/>
    </location>
</feature>
<dbReference type="NCBIfam" id="NF008314">
    <property type="entry name" value="PRK11102.1"/>
    <property type="match status" value="1"/>
</dbReference>
<feature type="transmembrane region" description="Helical" evidence="8">
    <location>
        <begin position="323"/>
        <end position="346"/>
    </location>
</feature>
<dbReference type="PROSITE" id="PS00216">
    <property type="entry name" value="SUGAR_TRANSPORT_1"/>
    <property type="match status" value="1"/>
</dbReference>
<feature type="transmembrane region" description="Helical" evidence="8">
    <location>
        <begin position="262"/>
        <end position="285"/>
    </location>
</feature>
<evidence type="ECO:0000256" key="8">
    <source>
        <dbReference type="SAM" id="Phobius"/>
    </source>
</evidence>
<name>A0A455SXY7_9CHLR</name>
<dbReference type="Gene3D" id="1.20.1720.10">
    <property type="entry name" value="Multidrug resistance protein D"/>
    <property type="match status" value="1"/>
</dbReference>
<sequence>MSRSSVEDTEPSTQRTEPARGWRYILLIVILGSLSAFGPLSIDMYLPALPLLSQDLGASASEAQLTLSACLVGLALGQILAGPLSDSFGRRRPLLIGLLAYILASLCCAVAPSITLLIGLRLIQGMAGAAGIVIARATVRDKYSGILMARFFSMLMLVSGIAPIAAPLIGGLLLRLTTWRGIFLFLTLLVVLIWLAALLGLPESLPPERRQSGKLETTLGTFRRLLTDRSFLGYALSCGLSAAAMFAYISGSPFVTQDIYGLSPQAFSLVFGTNALGIAIMGQINGRLVGRIAPRKLLAGALTAVAVGSGGLFLAVISGVGLIGILPALFVVVASQGMVFPNAATLALTDHPREAGSAAALVGLLQFVLGAIASPLVGIAGSQTALPMASVIGVLGFSALLTFWLLGRRQPLNAASSLAPEIERLEGR</sequence>
<dbReference type="InterPro" id="IPR005829">
    <property type="entry name" value="Sugar_transporter_CS"/>
</dbReference>
<organism evidence="10">
    <name type="scientific">Thermogemmatispora argillosa</name>
    <dbReference type="NCBI Taxonomy" id="2045280"/>
    <lineage>
        <taxon>Bacteria</taxon>
        <taxon>Bacillati</taxon>
        <taxon>Chloroflexota</taxon>
        <taxon>Ktedonobacteria</taxon>
        <taxon>Thermogemmatisporales</taxon>
        <taxon>Thermogemmatisporaceae</taxon>
        <taxon>Thermogemmatispora</taxon>
    </lineage>
</organism>
<evidence type="ECO:0000256" key="6">
    <source>
        <dbReference type="ARBA" id="ARBA00022989"/>
    </source>
</evidence>
<dbReference type="InterPro" id="IPR011701">
    <property type="entry name" value="MFS"/>
</dbReference>
<feature type="transmembrane region" description="Helical" evidence="8">
    <location>
        <begin position="297"/>
        <end position="317"/>
    </location>
</feature>
<keyword evidence="6 8" id="KW-1133">Transmembrane helix</keyword>
<dbReference type="Pfam" id="PF07690">
    <property type="entry name" value="MFS_1"/>
    <property type="match status" value="1"/>
</dbReference>
<keyword evidence="5 8" id="KW-0812">Transmembrane</keyword>
<evidence type="ECO:0000256" key="5">
    <source>
        <dbReference type="ARBA" id="ARBA00022692"/>
    </source>
</evidence>
<dbReference type="EMBL" id="AP019377">
    <property type="protein sequence ID" value="BBH91979.1"/>
    <property type="molecule type" value="Genomic_DNA"/>
</dbReference>
<evidence type="ECO:0000256" key="1">
    <source>
        <dbReference type="ARBA" id="ARBA00004651"/>
    </source>
</evidence>
<feature type="transmembrane region" description="Helical" evidence="8">
    <location>
        <begin position="94"/>
        <end position="116"/>
    </location>
</feature>
<proteinExistence type="inferred from homology"/>
<feature type="transmembrane region" description="Helical" evidence="8">
    <location>
        <begin position="62"/>
        <end position="82"/>
    </location>
</feature>
<dbReference type="InterPro" id="IPR004812">
    <property type="entry name" value="Efflux_drug-R_Bcr/CmlA"/>
</dbReference>
<evidence type="ECO:0000313" key="10">
    <source>
        <dbReference type="EMBL" id="BBH91979.1"/>
    </source>
</evidence>
<dbReference type="PANTHER" id="PTHR23502:SF132">
    <property type="entry name" value="POLYAMINE TRANSPORTER 2-RELATED"/>
    <property type="match status" value="1"/>
</dbReference>
<comment type="subcellular location">
    <subcellularLocation>
        <location evidence="1">Cell membrane</location>
        <topology evidence="1">Multi-pass membrane protein</topology>
    </subcellularLocation>
</comment>
<dbReference type="GO" id="GO:0005886">
    <property type="term" value="C:plasma membrane"/>
    <property type="evidence" value="ECO:0007669"/>
    <property type="project" value="UniProtKB-SubCell"/>
</dbReference>
<dbReference type="FunFam" id="1.20.1720.10:FF:000005">
    <property type="entry name" value="Bcr/CflA family efflux transporter"/>
    <property type="match status" value="1"/>
</dbReference>
<dbReference type="SUPFAM" id="SSF103473">
    <property type="entry name" value="MFS general substrate transporter"/>
    <property type="match status" value="1"/>
</dbReference>
<feature type="domain" description="Major facilitator superfamily (MFS) profile" evidence="9">
    <location>
        <begin position="24"/>
        <end position="411"/>
    </location>
</feature>
<evidence type="ECO:0000259" key="9">
    <source>
        <dbReference type="PROSITE" id="PS50850"/>
    </source>
</evidence>
<dbReference type="PROSITE" id="PS50850">
    <property type="entry name" value="MFS"/>
    <property type="match status" value="1"/>
</dbReference>
<evidence type="ECO:0000256" key="2">
    <source>
        <dbReference type="ARBA" id="ARBA00006236"/>
    </source>
</evidence>
<feature type="transmembrane region" description="Helical" evidence="8">
    <location>
        <begin position="182"/>
        <end position="201"/>
    </location>
</feature>
<feature type="transmembrane region" description="Helical" evidence="8">
    <location>
        <begin position="122"/>
        <end position="139"/>
    </location>
</feature>
<keyword evidence="4" id="KW-1003">Cell membrane</keyword>